<dbReference type="InterPro" id="IPR045088">
    <property type="entry name" value="ALAT1/2-like"/>
</dbReference>
<evidence type="ECO:0000313" key="8">
    <source>
        <dbReference type="Proteomes" id="UP000324800"/>
    </source>
</evidence>
<dbReference type="InterPro" id="IPR015424">
    <property type="entry name" value="PyrdxlP-dep_Trfase"/>
</dbReference>
<dbReference type="GO" id="GO:0008483">
    <property type="term" value="F:transaminase activity"/>
    <property type="evidence" value="ECO:0007669"/>
    <property type="project" value="UniProtKB-KW"/>
</dbReference>
<evidence type="ECO:0000256" key="1">
    <source>
        <dbReference type="ARBA" id="ARBA00001933"/>
    </source>
</evidence>
<keyword evidence="3 7" id="KW-0032">Aminotransferase</keyword>
<dbReference type="Gene3D" id="1.10.287.1970">
    <property type="match status" value="1"/>
</dbReference>
<dbReference type="PANTHER" id="PTHR11751:SF29">
    <property type="entry name" value="ALANINE TRANSAMINASE"/>
    <property type="match status" value="1"/>
</dbReference>
<protein>
    <submittedName>
        <fullName evidence="7">Alanine aminotransferase</fullName>
    </submittedName>
</protein>
<comment type="subunit">
    <text evidence="2">Homodimer.</text>
</comment>
<gene>
    <name evidence="7" type="ORF">EZS28_026664</name>
</gene>
<feature type="non-terminal residue" evidence="7">
    <location>
        <position position="159"/>
    </location>
</feature>
<evidence type="ECO:0000256" key="2">
    <source>
        <dbReference type="ARBA" id="ARBA00011738"/>
    </source>
</evidence>
<keyword evidence="5" id="KW-0663">Pyridoxal phosphate</keyword>
<dbReference type="OrthoDB" id="1732682at2759"/>
<dbReference type="Proteomes" id="UP000324800">
    <property type="component" value="Unassembled WGS sequence"/>
</dbReference>
<evidence type="ECO:0000256" key="6">
    <source>
        <dbReference type="ARBA" id="ARBA00025785"/>
    </source>
</evidence>
<evidence type="ECO:0000313" key="7">
    <source>
        <dbReference type="EMBL" id="KAA6377810.1"/>
    </source>
</evidence>
<dbReference type="FunFam" id="1.10.287.1970:FF:000001">
    <property type="entry name" value="Alanine aminotransferase 2"/>
    <property type="match status" value="1"/>
</dbReference>
<proteinExistence type="inferred from homology"/>
<dbReference type="AlphaFoldDB" id="A0A5J4V664"/>
<evidence type="ECO:0000256" key="4">
    <source>
        <dbReference type="ARBA" id="ARBA00022679"/>
    </source>
</evidence>
<dbReference type="EMBL" id="SNRW01009570">
    <property type="protein sequence ID" value="KAA6377810.1"/>
    <property type="molecule type" value="Genomic_DNA"/>
</dbReference>
<comment type="cofactor">
    <cofactor evidence="1">
        <name>pyridoxal 5'-phosphate</name>
        <dbReference type="ChEBI" id="CHEBI:597326"/>
    </cofactor>
</comment>
<dbReference type="SUPFAM" id="SSF53383">
    <property type="entry name" value="PLP-dependent transferases"/>
    <property type="match status" value="1"/>
</dbReference>
<keyword evidence="4 7" id="KW-0808">Transferase</keyword>
<accession>A0A5J4V664</accession>
<sequence>MYKPTFTVDGIQPNVLHENYVVSGAVPQRAMEIEEELKQGVKYPFSKIIYCNIGNPHVLGQQPISFFREVLSLLANPALLNHPNLSKIYNADVIKRARYMLQETPGGVGAYSHSQGLPFVRKDIAAFIEKRDGFPCSLNTIFLSQGASPGIQTFLQFLI</sequence>
<organism evidence="7 8">
    <name type="scientific">Streblomastix strix</name>
    <dbReference type="NCBI Taxonomy" id="222440"/>
    <lineage>
        <taxon>Eukaryota</taxon>
        <taxon>Metamonada</taxon>
        <taxon>Preaxostyla</taxon>
        <taxon>Oxymonadida</taxon>
        <taxon>Streblomastigidae</taxon>
        <taxon>Streblomastix</taxon>
    </lineage>
</organism>
<evidence type="ECO:0000256" key="5">
    <source>
        <dbReference type="ARBA" id="ARBA00022898"/>
    </source>
</evidence>
<comment type="similarity">
    <text evidence="6">Belongs to the class-I pyridoxal-phosphate-dependent aminotransferase family. Alanine aminotransferase subfamily.</text>
</comment>
<evidence type="ECO:0000256" key="3">
    <source>
        <dbReference type="ARBA" id="ARBA00022576"/>
    </source>
</evidence>
<dbReference type="PANTHER" id="PTHR11751">
    <property type="entry name" value="ALANINE AMINOTRANSFERASE"/>
    <property type="match status" value="1"/>
</dbReference>
<name>A0A5J4V664_9EUKA</name>
<comment type="caution">
    <text evidence="7">The sequence shown here is derived from an EMBL/GenBank/DDBJ whole genome shotgun (WGS) entry which is preliminary data.</text>
</comment>
<dbReference type="InterPro" id="IPR015421">
    <property type="entry name" value="PyrdxlP-dep_Trfase_major"/>
</dbReference>
<reference evidence="7 8" key="1">
    <citation type="submission" date="2019-03" db="EMBL/GenBank/DDBJ databases">
        <title>Single cell metagenomics reveals metabolic interactions within the superorganism composed of flagellate Streblomastix strix and complex community of Bacteroidetes bacteria on its surface.</title>
        <authorList>
            <person name="Treitli S.C."/>
            <person name="Kolisko M."/>
            <person name="Husnik F."/>
            <person name="Keeling P."/>
            <person name="Hampl V."/>
        </authorList>
    </citation>
    <scope>NUCLEOTIDE SEQUENCE [LARGE SCALE GENOMIC DNA]</scope>
    <source>
        <strain evidence="7">ST1C</strain>
    </source>
</reference>
<dbReference type="Gene3D" id="3.40.640.10">
    <property type="entry name" value="Type I PLP-dependent aspartate aminotransferase-like (Major domain)"/>
    <property type="match status" value="1"/>
</dbReference>